<proteinExistence type="predicted"/>
<dbReference type="Pfam" id="PF00400">
    <property type="entry name" value="WD40"/>
    <property type="match status" value="6"/>
</dbReference>
<dbReference type="OrthoDB" id="19711at2759"/>
<keyword evidence="6" id="KW-1185">Reference proteome</keyword>
<dbReference type="PROSITE" id="PS50294">
    <property type="entry name" value="WD_REPEATS_REGION"/>
    <property type="match status" value="5"/>
</dbReference>
<feature type="region of interest" description="Disordered" evidence="4">
    <location>
        <begin position="1"/>
        <end position="108"/>
    </location>
</feature>
<accession>A0A8H5F485</accession>
<feature type="repeat" description="WD" evidence="3">
    <location>
        <begin position="762"/>
        <end position="801"/>
    </location>
</feature>
<dbReference type="CDD" id="cd00200">
    <property type="entry name" value="WD40"/>
    <property type="match status" value="1"/>
</dbReference>
<dbReference type="InterPro" id="IPR001680">
    <property type="entry name" value="WD40_rpt"/>
</dbReference>
<name>A0A8H5F485_9AGAR</name>
<dbReference type="Proteomes" id="UP000541558">
    <property type="component" value="Unassembled WGS sequence"/>
</dbReference>
<feature type="compositionally biased region" description="Low complexity" evidence="4">
    <location>
        <begin position="239"/>
        <end position="252"/>
    </location>
</feature>
<dbReference type="PROSITE" id="PS50082">
    <property type="entry name" value="WD_REPEATS_2"/>
    <property type="match status" value="5"/>
</dbReference>
<evidence type="ECO:0000256" key="1">
    <source>
        <dbReference type="ARBA" id="ARBA00022574"/>
    </source>
</evidence>
<evidence type="ECO:0000256" key="3">
    <source>
        <dbReference type="PROSITE-ProRule" id="PRU00221"/>
    </source>
</evidence>
<feature type="repeat" description="WD" evidence="3">
    <location>
        <begin position="722"/>
        <end position="761"/>
    </location>
</feature>
<dbReference type="EMBL" id="JAACJK010000167">
    <property type="protein sequence ID" value="KAF5323114.1"/>
    <property type="molecule type" value="Genomic_DNA"/>
</dbReference>
<dbReference type="PRINTS" id="PR00320">
    <property type="entry name" value="GPROTEINBRPT"/>
</dbReference>
<feature type="compositionally biased region" description="Basic residues" evidence="4">
    <location>
        <begin position="29"/>
        <end position="38"/>
    </location>
</feature>
<dbReference type="SUPFAM" id="SSF81383">
    <property type="entry name" value="F-box domain"/>
    <property type="match status" value="1"/>
</dbReference>
<feature type="compositionally biased region" description="Low complexity" evidence="4">
    <location>
        <begin position="7"/>
        <end position="28"/>
    </location>
</feature>
<reference evidence="5 6" key="1">
    <citation type="journal article" date="2020" name="ISME J.">
        <title>Uncovering the hidden diversity of litter-decomposition mechanisms in mushroom-forming fungi.</title>
        <authorList>
            <person name="Floudas D."/>
            <person name="Bentzer J."/>
            <person name="Ahren D."/>
            <person name="Johansson T."/>
            <person name="Persson P."/>
            <person name="Tunlid A."/>
        </authorList>
    </citation>
    <scope>NUCLEOTIDE SEQUENCE [LARGE SCALE GENOMIC DNA]</scope>
    <source>
        <strain evidence="5 6">CBS 175.51</strain>
    </source>
</reference>
<sequence length="886" mass="97570">MASYACSTPSSSSQTVSTTPSTTPSNHRTSSHRLRAASRRANSAQASGSRPSIYHPNHHNQRASSLSPVLQLGSPSLYMPSRPSTPPPKRSRPMPRTPGPDDSPRFSRLLSSVLGSPFLTTTDLPLQPDLMDLEMLDGRPTSPVPSVDFSIIDVDPEDPELQFASNTPVPGAYPIGRHGMSGVGFSRSSHYTDSFAWPSTSSAASFFQHHSESPHNPFKTILPRIWDVISSPGRGVLSFSPSTNISSPSRTPSPAPRLGSWYLADSPAQEPSTPSRAKGKGRAFFSRDGSSSDLGDMASYSELSPLDDEEGELIDDEACFIDVRAVTGIDILSLLPPELALHILLILCPPPLDYSDSAEKSRSTRNSLTLSADRDQAAALHAILACREVSHTWRRLASDNAVWRALFLSRWGIDLRRAGPISSDLRVSSGRSLGPTWNFDWGAKRPSSAYSRGSRSVKGKHPFATSKSTSNVIYTQAPHDRSLYFPSHRISFIRPPASLSPLAAAPLLLDWRLIYRERLELDRRWEGSTRVDHRRNSKSPFASLFVEDDEEMEMKENIKPWEPEVRKMEGHADSVYCVEFDSKHIITGSRDRTIRVWSLNTGQVVGTFQDAHNGSVLCLKFEKDWSLAAESGVGTENGGASASKGLLVSGSSDCTICVWEMEVGGHLPNGERAIRAEVRATLEGHDGGVLDIRMDDKWIVSCSKDASIRVWDRQTLNLTRVMRGHEGPVNAIGLQHDRVVSASGDGKLILWDITNGERIRTFEGHDRGLACIEFKDNFIVSGSNDCKIKVWDPWTGECLRTLAGHDGLVRALSFDPKSGRLVSVSYDKTVKVWDLRTGKLVREFKKMHSSHIFDVKFDATRIVTTSHDHKVVELDFSAGLDASLFI</sequence>
<dbReference type="InterPro" id="IPR036322">
    <property type="entry name" value="WD40_repeat_dom_sf"/>
</dbReference>
<dbReference type="AlphaFoldDB" id="A0A8H5F485"/>
<gene>
    <name evidence="5" type="ORF">D9611_009232</name>
</gene>
<dbReference type="SUPFAM" id="SSF50978">
    <property type="entry name" value="WD40 repeat-like"/>
    <property type="match status" value="1"/>
</dbReference>
<dbReference type="PANTHER" id="PTHR19848:SF8">
    <property type="entry name" value="F-BOX AND WD REPEAT DOMAIN CONTAINING 7"/>
    <property type="match status" value="1"/>
</dbReference>
<dbReference type="Gene3D" id="1.20.1280.50">
    <property type="match status" value="1"/>
</dbReference>
<dbReference type="Gene3D" id="2.130.10.10">
    <property type="entry name" value="YVTN repeat-like/Quinoprotein amine dehydrogenase"/>
    <property type="match status" value="2"/>
</dbReference>
<feature type="repeat" description="WD" evidence="3">
    <location>
        <begin position="568"/>
        <end position="607"/>
    </location>
</feature>
<feature type="repeat" description="WD" evidence="3">
    <location>
        <begin position="802"/>
        <end position="843"/>
    </location>
</feature>
<keyword evidence="1 3" id="KW-0853">WD repeat</keyword>
<evidence type="ECO:0008006" key="7">
    <source>
        <dbReference type="Google" id="ProtNLM"/>
    </source>
</evidence>
<dbReference type="PANTHER" id="PTHR19848">
    <property type="entry name" value="WD40 REPEAT PROTEIN"/>
    <property type="match status" value="1"/>
</dbReference>
<evidence type="ECO:0000313" key="6">
    <source>
        <dbReference type="Proteomes" id="UP000541558"/>
    </source>
</evidence>
<evidence type="ECO:0000256" key="4">
    <source>
        <dbReference type="SAM" id="MobiDB-lite"/>
    </source>
</evidence>
<dbReference type="InterPro" id="IPR036047">
    <property type="entry name" value="F-box-like_dom_sf"/>
</dbReference>
<feature type="repeat" description="WD" evidence="3">
    <location>
        <begin position="682"/>
        <end position="721"/>
    </location>
</feature>
<dbReference type="InterPro" id="IPR019775">
    <property type="entry name" value="WD40_repeat_CS"/>
</dbReference>
<dbReference type="InterPro" id="IPR020472">
    <property type="entry name" value="WD40_PAC1"/>
</dbReference>
<feature type="compositionally biased region" description="Low complexity" evidence="4">
    <location>
        <begin position="39"/>
        <end position="50"/>
    </location>
</feature>
<organism evidence="5 6">
    <name type="scientific">Ephemerocybe angulata</name>
    <dbReference type="NCBI Taxonomy" id="980116"/>
    <lineage>
        <taxon>Eukaryota</taxon>
        <taxon>Fungi</taxon>
        <taxon>Dikarya</taxon>
        <taxon>Basidiomycota</taxon>
        <taxon>Agaricomycotina</taxon>
        <taxon>Agaricomycetes</taxon>
        <taxon>Agaricomycetidae</taxon>
        <taxon>Agaricales</taxon>
        <taxon>Agaricineae</taxon>
        <taxon>Psathyrellaceae</taxon>
        <taxon>Ephemerocybe</taxon>
    </lineage>
</organism>
<protein>
    <recommendedName>
        <fullName evidence="7">F-box domain-containing protein</fullName>
    </recommendedName>
</protein>
<dbReference type="SMART" id="SM00320">
    <property type="entry name" value="WD40"/>
    <property type="match status" value="7"/>
</dbReference>
<dbReference type="InterPro" id="IPR015943">
    <property type="entry name" value="WD40/YVTN_repeat-like_dom_sf"/>
</dbReference>
<keyword evidence="2" id="KW-0677">Repeat</keyword>
<evidence type="ECO:0000256" key="2">
    <source>
        <dbReference type="ARBA" id="ARBA00022737"/>
    </source>
</evidence>
<evidence type="ECO:0000313" key="5">
    <source>
        <dbReference type="EMBL" id="KAF5323114.1"/>
    </source>
</evidence>
<feature type="region of interest" description="Disordered" evidence="4">
    <location>
        <begin position="239"/>
        <end position="299"/>
    </location>
</feature>
<comment type="caution">
    <text evidence="5">The sequence shown here is derived from an EMBL/GenBank/DDBJ whole genome shotgun (WGS) entry which is preliminary data.</text>
</comment>
<dbReference type="PROSITE" id="PS00678">
    <property type="entry name" value="WD_REPEATS_1"/>
    <property type="match status" value="2"/>
</dbReference>